<dbReference type="EC" id="2.6.1.9" evidence="11"/>
<dbReference type="PROSITE" id="PS00105">
    <property type="entry name" value="AA_TRANSFER_CLASS_1"/>
    <property type="match status" value="1"/>
</dbReference>
<organism evidence="11 12">
    <name type="scientific">Candidatus Dehalogenimonas loeffleri</name>
    <dbReference type="NCBI Taxonomy" id="3127115"/>
    <lineage>
        <taxon>Bacteria</taxon>
        <taxon>Bacillati</taxon>
        <taxon>Chloroflexota</taxon>
        <taxon>Dehalococcoidia</taxon>
        <taxon>Dehalococcoidales</taxon>
        <taxon>Dehalococcoidaceae</taxon>
        <taxon>Dehalogenimonas</taxon>
    </lineage>
</organism>
<proteinExistence type="inferred from homology"/>
<evidence type="ECO:0000256" key="7">
    <source>
        <dbReference type="ARBA" id="ARBA00022898"/>
    </source>
</evidence>
<dbReference type="InterPro" id="IPR015421">
    <property type="entry name" value="PyrdxlP-dep_Trfase_major"/>
</dbReference>
<evidence type="ECO:0000313" key="12">
    <source>
        <dbReference type="Proteomes" id="UP001375370"/>
    </source>
</evidence>
<evidence type="ECO:0000256" key="5">
    <source>
        <dbReference type="ARBA" id="ARBA00022605"/>
    </source>
</evidence>
<reference evidence="11 12" key="1">
    <citation type="submission" date="2024-03" db="EMBL/GenBank/DDBJ databases">
        <title>A Dehalogenimonas Isolated from Estuarine Sediments Dihaloeliminates Chlorinated Alkanes.</title>
        <authorList>
            <person name="Yang Y."/>
            <person name="Wang H."/>
        </authorList>
    </citation>
    <scope>NUCLEOTIDE SEQUENCE [LARGE SCALE GENOMIC DNA]</scope>
    <source>
        <strain evidence="11 12">W</strain>
    </source>
</reference>
<evidence type="ECO:0000256" key="1">
    <source>
        <dbReference type="ARBA" id="ARBA00001933"/>
    </source>
</evidence>
<dbReference type="NCBIfam" id="TIGR01141">
    <property type="entry name" value="hisC"/>
    <property type="match status" value="1"/>
</dbReference>
<evidence type="ECO:0000256" key="3">
    <source>
        <dbReference type="ARBA" id="ARBA00011738"/>
    </source>
</evidence>
<keyword evidence="12" id="KW-1185">Reference proteome</keyword>
<dbReference type="SUPFAM" id="SSF53383">
    <property type="entry name" value="PLP-dependent transferases"/>
    <property type="match status" value="1"/>
</dbReference>
<keyword evidence="6 11" id="KW-0808">Transferase</keyword>
<keyword evidence="7" id="KW-0663">Pyridoxal phosphate</keyword>
<evidence type="ECO:0000256" key="9">
    <source>
        <dbReference type="ARBA" id="ARBA00029440"/>
    </source>
</evidence>
<comment type="pathway">
    <text evidence="9">Amino-acid biosynthesis.</text>
</comment>
<evidence type="ECO:0000259" key="10">
    <source>
        <dbReference type="Pfam" id="PF00155"/>
    </source>
</evidence>
<dbReference type="GO" id="GO:0004400">
    <property type="term" value="F:histidinol-phosphate transaminase activity"/>
    <property type="evidence" value="ECO:0007669"/>
    <property type="project" value="UniProtKB-EC"/>
</dbReference>
<evidence type="ECO:0000256" key="2">
    <source>
        <dbReference type="ARBA" id="ARBA00007970"/>
    </source>
</evidence>
<comment type="subunit">
    <text evidence="3">Homodimer.</text>
</comment>
<dbReference type="InterPro" id="IPR004839">
    <property type="entry name" value="Aminotransferase_I/II_large"/>
</dbReference>
<keyword evidence="5" id="KW-0028">Amino-acid biosynthesis</keyword>
<accession>A0ABZ2J6C8</accession>
<dbReference type="PANTHER" id="PTHR42885">
    <property type="entry name" value="HISTIDINOL-PHOSPHATE AMINOTRANSFERASE-RELATED"/>
    <property type="match status" value="1"/>
</dbReference>
<evidence type="ECO:0000313" key="11">
    <source>
        <dbReference type="EMBL" id="WWX25219.1"/>
    </source>
</evidence>
<comment type="cofactor">
    <cofactor evidence="1">
        <name>pyridoxal 5'-phosphate</name>
        <dbReference type="ChEBI" id="CHEBI:597326"/>
    </cofactor>
</comment>
<name>A0ABZ2J6C8_9CHLR</name>
<dbReference type="InterPro" id="IPR004838">
    <property type="entry name" value="NHTrfase_class1_PyrdxlP-BS"/>
</dbReference>
<dbReference type="RefSeq" id="WP_338737359.1">
    <property type="nucleotide sequence ID" value="NZ_CP146612.1"/>
</dbReference>
<gene>
    <name evidence="11" type="primary">hisC</name>
    <name evidence="11" type="ORF">V8247_08160</name>
</gene>
<keyword evidence="4 11" id="KW-0032">Aminotransferase</keyword>
<dbReference type="EMBL" id="CP146612">
    <property type="protein sequence ID" value="WWX25219.1"/>
    <property type="molecule type" value="Genomic_DNA"/>
</dbReference>
<evidence type="ECO:0000256" key="8">
    <source>
        <dbReference type="ARBA" id="ARBA00023102"/>
    </source>
</evidence>
<dbReference type="Proteomes" id="UP001375370">
    <property type="component" value="Chromosome"/>
</dbReference>
<dbReference type="Pfam" id="PF00155">
    <property type="entry name" value="Aminotran_1_2"/>
    <property type="match status" value="1"/>
</dbReference>
<dbReference type="CDD" id="cd00609">
    <property type="entry name" value="AAT_like"/>
    <property type="match status" value="1"/>
</dbReference>
<evidence type="ECO:0000256" key="6">
    <source>
        <dbReference type="ARBA" id="ARBA00022679"/>
    </source>
</evidence>
<feature type="domain" description="Aminotransferase class I/classII large" evidence="10">
    <location>
        <begin position="60"/>
        <end position="358"/>
    </location>
</feature>
<evidence type="ECO:0000256" key="4">
    <source>
        <dbReference type="ARBA" id="ARBA00022576"/>
    </source>
</evidence>
<dbReference type="PANTHER" id="PTHR42885:SF2">
    <property type="entry name" value="HISTIDINOL-PHOSPHATE AMINOTRANSFERASE"/>
    <property type="match status" value="1"/>
</dbReference>
<protein>
    <submittedName>
        <fullName evidence="11">Histidinol-phosphate transaminase</fullName>
        <ecNumber evidence="11">2.6.1.9</ecNumber>
    </submittedName>
</protein>
<comment type="similarity">
    <text evidence="2">Belongs to the class-II pyridoxal-phosphate-dependent aminotransferase family. Histidinol-phosphate aminotransferase subfamily.</text>
</comment>
<keyword evidence="8" id="KW-0368">Histidine biosynthesis</keyword>
<dbReference type="Gene3D" id="3.90.1150.10">
    <property type="entry name" value="Aspartate Aminotransferase, domain 1"/>
    <property type="match status" value="1"/>
</dbReference>
<dbReference type="InterPro" id="IPR015422">
    <property type="entry name" value="PyrdxlP-dep_Trfase_small"/>
</dbReference>
<dbReference type="Gene3D" id="3.40.640.10">
    <property type="entry name" value="Type I PLP-dependent aspartate aminotransferase-like (Major domain)"/>
    <property type="match status" value="1"/>
</dbReference>
<dbReference type="InterPro" id="IPR015424">
    <property type="entry name" value="PyrdxlP-dep_Trfase"/>
</dbReference>
<sequence length="365" mass="40464">MLLLLSAKPNISVLRRCYHGGPDFAELERLKIKPEDVLDFSSNSNPYPFNLNFNLNDVVIDHYPDSNSTELRRLIAARNKLTEDNVVVGAGSMEIIRLIAQAYLGPGNKALILKPTFGEYETACQIAGAEIIEYWAEESTQFKFDSARCGAIAIQLKPKVVFICNPNNPTGQYLSGAEIEAIIDGVGTDGLVVIDEAYIAFTRDSWDSAELLTRHHNLVIIRSMTKDFALAGLRLGYGLGNSEIIENLDKVKPPWNVNAVAQKAGLQALNDGAYIQRSERQIRLNRDYLLSEIKALGHKTLSSCTNFFLVKVGKAAQFRARLLQNGIIVRDCTSFGLSEYVRIAPRTMPECRKLVNALQAPVSKC</sequence>
<dbReference type="InterPro" id="IPR005861">
    <property type="entry name" value="HisP_aminotrans"/>
</dbReference>